<feature type="transmembrane region" description="Helical" evidence="1">
    <location>
        <begin position="404"/>
        <end position="429"/>
    </location>
</feature>
<evidence type="ECO:0000313" key="3">
    <source>
        <dbReference type="Proteomes" id="UP001565369"/>
    </source>
</evidence>
<feature type="transmembrane region" description="Helical" evidence="1">
    <location>
        <begin position="257"/>
        <end position="274"/>
    </location>
</feature>
<proteinExistence type="predicted"/>
<feature type="transmembrane region" description="Helical" evidence="1">
    <location>
        <begin position="286"/>
        <end position="307"/>
    </location>
</feature>
<keyword evidence="1" id="KW-1133">Transmembrane helix</keyword>
<organism evidence="2 3">
    <name type="scientific">Bradyrhizobium ottawaense</name>
    <dbReference type="NCBI Taxonomy" id="931866"/>
    <lineage>
        <taxon>Bacteria</taxon>
        <taxon>Pseudomonadati</taxon>
        <taxon>Pseudomonadota</taxon>
        <taxon>Alphaproteobacteria</taxon>
        <taxon>Hyphomicrobiales</taxon>
        <taxon>Nitrobacteraceae</taxon>
        <taxon>Bradyrhizobium</taxon>
    </lineage>
</organism>
<dbReference type="RefSeq" id="WP_063712056.1">
    <property type="nucleotide sequence ID" value="NZ_BTIN01000019.1"/>
</dbReference>
<feature type="transmembrane region" description="Helical" evidence="1">
    <location>
        <begin position="146"/>
        <end position="165"/>
    </location>
</feature>
<evidence type="ECO:0000256" key="1">
    <source>
        <dbReference type="SAM" id="Phobius"/>
    </source>
</evidence>
<name>A0ABV4G848_9BRAD</name>
<feature type="transmembrane region" description="Helical" evidence="1">
    <location>
        <begin position="52"/>
        <end position="72"/>
    </location>
</feature>
<sequence>MKSTDVSAPSLSDVRYRLTILIVCHVAACWVSLIFVGEYYRRLLPLAESSLPRALTAAAVAAPFAVFSVLFVRQRFSFGYALGFYLFTLILSYLWLIEFSTFHYDHRTAAISAFVSGAAFLIPALLLDRPAFPWRLKLTARQFDTLLWGILAISTVVLAIGATFNRQLVNPLDIYQYREQITLPRPLLYAIGIVCGALLPFAYASFYETKRYAYAAICLLVLGLFYPITLTKLALLAPGWLLFLTLLSIYFESRTATVLSLLLPVSAGLILVLAHKLRLLAEYPFLIYFGTVNFRMIGMPASALDFYNDFFSTHELTRFCQIGVIKMLISCPYTDQLSIYMQDSYRLGFFNASLFATEGIASVGTLLAPVAALVCGLVISLANRASAELPERFVLVSGGLQLHIFLNVPFTIALVTNGAAVLFLLWYIAPRAVLQNAGPTSSQGHDDDDNF</sequence>
<accession>A0ABV4G848</accession>
<keyword evidence="1" id="KW-0472">Membrane</keyword>
<feature type="transmembrane region" description="Helical" evidence="1">
    <location>
        <begin position="78"/>
        <end position="96"/>
    </location>
</feature>
<comment type="caution">
    <text evidence="2">The sequence shown here is derived from an EMBL/GenBank/DDBJ whole genome shotgun (WGS) entry which is preliminary data.</text>
</comment>
<feature type="transmembrane region" description="Helical" evidence="1">
    <location>
        <begin position="186"/>
        <end position="206"/>
    </location>
</feature>
<gene>
    <name evidence="2" type="ORF">ABIG07_008102</name>
</gene>
<feature type="transmembrane region" description="Helical" evidence="1">
    <location>
        <begin position="20"/>
        <end position="40"/>
    </location>
</feature>
<protein>
    <recommendedName>
        <fullName evidence="4">Oligosaccharide repeat unit polymerase</fullName>
    </recommendedName>
</protein>
<dbReference type="Proteomes" id="UP001565369">
    <property type="component" value="Unassembled WGS sequence"/>
</dbReference>
<keyword evidence="1" id="KW-0812">Transmembrane</keyword>
<feature type="transmembrane region" description="Helical" evidence="1">
    <location>
        <begin position="108"/>
        <end position="126"/>
    </location>
</feature>
<keyword evidence="3" id="KW-1185">Reference proteome</keyword>
<dbReference type="EMBL" id="JBGBZJ010000003">
    <property type="protein sequence ID" value="MEY9459154.1"/>
    <property type="molecule type" value="Genomic_DNA"/>
</dbReference>
<reference evidence="2 3" key="1">
    <citation type="submission" date="2024-07" db="EMBL/GenBank/DDBJ databases">
        <title>Genomic Encyclopedia of Type Strains, Phase V (KMG-V): Genome sequencing to study the core and pangenomes of soil and plant-associated prokaryotes.</title>
        <authorList>
            <person name="Whitman W."/>
        </authorList>
    </citation>
    <scope>NUCLEOTIDE SEQUENCE [LARGE SCALE GENOMIC DNA]</scope>
    <source>
        <strain evidence="2 3">USDA 152</strain>
    </source>
</reference>
<feature type="transmembrane region" description="Helical" evidence="1">
    <location>
        <begin position="360"/>
        <end position="383"/>
    </location>
</feature>
<evidence type="ECO:0008006" key="4">
    <source>
        <dbReference type="Google" id="ProtNLM"/>
    </source>
</evidence>
<evidence type="ECO:0000313" key="2">
    <source>
        <dbReference type="EMBL" id="MEY9459154.1"/>
    </source>
</evidence>